<dbReference type="HOGENOM" id="CLU_078015_0_0_1"/>
<gene>
    <name evidence="1" type="ORF">GYMLUDRAFT_250499</name>
</gene>
<evidence type="ECO:0000313" key="1">
    <source>
        <dbReference type="EMBL" id="KIK53236.1"/>
    </source>
</evidence>
<protein>
    <recommendedName>
        <fullName evidence="3">CCHC-type domain-containing protein</fullName>
    </recommendedName>
</protein>
<dbReference type="EMBL" id="KN834831">
    <property type="protein sequence ID" value="KIK53236.1"/>
    <property type="molecule type" value="Genomic_DNA"/>
</dbReference>
<dbReference type="OrthoDB" id="3054003at2759"/>
<name>A0A0D0BF08_9AGAR</name>
<accession>A0A0D0BF08</accession>
<dbReference type="Pfam" id="PF14223">
    <property type="entry name" value="Retrotran_gag_2"/>
    <property type="match status" value="1"/>
</dbReference>
<sequence>MSSNPNSLLNLLVFPKDCQLTGISNWATFLDHLKSVIHSTGLLSYLNGSIQAPIAPTPVTGATAPAVASPVPTVPTLINSHSPSVEEWELRDSCLAGIIYQNIKDPRSIGVTEDMSSNAMWRKLTGKYKTNLAAAQALAKECIQQFKYSPGTPFEDHFKQLEALCKAANNIGCSVQDEDLHTRFFTSLSTDYLWILQTHSACPYSDLKCTLLKYNMMVESANTTNPATMVPSALTVSNGIVCKNCNHNGHMKKGCWARGGGCKGLRPCWYKAPKGIEPVKTHNTSAAATTTKSPPIAAATATIYQFNNNNFDSTDSLPCHLNSPGYSNPRLGRKTHPILSKGGDNSGSVVVFAVSSNNNTCPAIPMYLNSAASHWCIHEQ</sequence>
<evidence type="ECO:0000313" key="2">
    <source>
        <dbReference type="Proteomes" id="UP000053593"/>
    </source>
</evidence>
<organism evidence="1 2">
    <name type="scientific">Collybiopsis luxurians FD-317 M1</name>
    <dbReference type="NCBI Taxonomy" id="944289"/>
    <lineage>
        <taxon>Eukaryota</taxon>
        <taxon>Fungi</taxon>
        <taxon>Dikarya</taxon>
        <taxon>Basidiomycota</taxon>
        <taxon>Agaricomycotina</taxon>
        <taxon>Agaricomycetes</taxon>
        <taxon>Agaricomycetidae</taxon>
        <taxon>Agaricales</taxon>
        <taxon>Marasmiineae</taxon>
        <taxon>Omphalotaceae</taxon>
        <taxon>Collybiopsis</taxon>
        <taxon>Collybiopsis luxurians</taxon>
    </lineage>
</organism>
<dbReference type="Proteomes" id="UP000053593">
    <property type="component" value="Unassembled WGS sequence"/>
</dbReference>
<dbReference type="AlphaFoldDB" id="A0A0D0BF08"/>
<keyword evidence="2" id="KW-1185">Reference proteome</keyword>
<evidence type="ECO:0008006" key="3">
    <source>
        <dbReference type="Google" id="ProtNLM"/>
    </source>
</evidence>
<reference evidence="1 2" key="1">
    <citation type="submission" date="2014-04" db="EMBL/GenBank/DDBJ databases">
        <title>Evolutionary Origins and Diversification of the Mycorrhizal Mutualists.</title>
        <authorList>
            <consortium name="DOE Joint Genome Institute"/>
            <consortium name="Mycorrhizal Genomics Consortium"/>
            <person name="Kohler A."/>
            <person name="Kuo A."/>
            <person name="Nagy L.G."/>
            <person name="Floudas D."/>
            <person name="Copeland A."/>
            <person name="Barry K.W."/>
            <person name="Cichocki N."/>
            <person name="Veneault-Fourrey C."/>
            <person name="LaButti K."/>
            <person name="Lindquist E.A."/>
            <person name="Lipzen A."/>
            <person name="Lundell T."/>
            <person name="Morin E."/>
            <person name="Murat C."/>
            <person name="Riley R."/>
            <person name="Ohm R."/>
            <person name="Sun H."/>
            <person name="Tunlid A."/>
            <person name="Henrissat B."/>
            <person name="Grigoriev I.V."/>
            <person name="Hibbett D.S."/>
            <person name="Martin F."/>
        </authorList>
    </citation>
    <scope>NUCLEOTIDE SEQUENCE [LARGE SCALE GENOMIC DNA]</scope>
    <source>
        <strain evidence="1 2">FD-317 M1</strain>
    </source>
</reference>
<proteinExistence type="predicted"/>